<sequence>MTPKRADLGDQSLERRGGGPARQLQRSSQYGPQEGEIVKYEEEDESIPDLRLNECIYRPWRKIEERKLADQEMEFGSKTEQGCT</sequence>
<accession>A0ABU6QSR9</accession>
<feature type="compositionally biased region" description="Basic and acidic residues" evidence="1">
    <location>
        <begin position="1"/>
        <end position="17"/>
    </location>
</feature>
<feature type="region of interest" description="Disordered" evidence="1">
    <location>
        <begin position="1"/>
        <end position="37"/>
    </location>
</feature>
<evidence type="ECO:0000256" key="1">
    <source>
        <dbReference type="SAM" id="MobiDB-lite"/>
    </source>
</evidence>
<evidence type="ECO:0000313" key="2">
    <source>
        <dbReference type="EMBL" id="MED6114701.1"/>
    </source>
</evidence>
<comment type="caution">
    <text evidence="2">The sequence shown here is derived from an EMBL/GenBank/DDBJ whole genome shotgun (WGS) entry which is preliminary data.</text>
</comment>
<protein>
    <submittedName>
        <fullName evidence="2">Uncharacterized protein</fullName>
    </submittedName>
</protein>
<name>A0ABU6QSR9_9FABA</name>
<evidence type="ECO:0000313" key="3">
    <source>
        <dbReference type="Proteomes" id="UP001341840"/>
    </source>
</evidence>
<feature type="non-terminal residue" evidence="2">
    <location>
        <position position="84"/>
    </location>
</feature>
<organism evidence="2 3">
    <name type="scientific">Stylosanthes scabra</name>
    <dbReference type="NCBI Taxonomy" id="79078"/>
    <lineage>
        <taxon>Eukaryota</taxon>
        <taxon>Viridiplantae</taxon>
        <taxon>Streptophyta</taxon>
        <taxon>Embryophyta</taxon>
        <taxon>Tracheophyta</taxon>
        <taxon>Spermatophyta</taxon>
        <taxon>Magnoliopsida</taxon>
        <taxon>eudicotyledons</taxon>
        <taxon>Gunneridae</taxon>
        <taxon>Pentapetalae</taxon>
        <taxon>rosids</taxon>
        <taxon>fabids</taxon>
        <taxon>Fabales</taxon>
        <taxon>Fabaceae</taxon>
        <taxon>Papilionoideae</taxon>
        <taxon>50 kb inversion clade</taxon>
        <taxon>dalbergioids sensu lato</taxon>
        <taxon>Dalbergieae</taxon>
        <taxon>Pterocarpus clade</taxon>
        <taxon>Stylosanthes</taxon>
    </lineage>
</organism>
<gene>
    <name evidence="2" type="ORF">PIB30_082958</name>
</gene>
<dbReference type="EMBL" id="JASCZI010001295">
    <property type="protein sequence ID" value="MED6114701.1"/>
    <property type="molecule type" value="Genomic_DNA"/>
</dbReference>
<reference evidence="2 3" key="1">
    <citation type="journal article" date="2023" name="Plants (Basel)">
        <title>Bridging the Gap: Combining Genomics and Transcriptomics Approaches to Understand Stylosanthes scabra, an Orphan Legume from the Brazilian Caatinga.</title>
        <authorList>
            <person name="Ferreira-Neto J.R.C."/>
            <person name="da Silva M.D."/>
            <person name="Binneck E."/>
            <person name="de Melo N.F."/>
            <person name="da Silva R.H."/>
            <person name="de Melo A.L.T.M."/>
            <person name="Pandolfi V."/>
            <person name="Bustamante F.O."/>
            <person name="Brasileiro-Vidal A.C."/>
            <person name="Benko-Iseppon A.M."/>
        </authorList>
    </citation>
    <scope>NUCLEOTIDE SEQUENCE [LARGE SCALE GENOMIC DNA]</scope>
    <source>
        <tissue evidence="2">Leaves</tissue>
    </source>
</reference>
<dbReference type="Proteomes" id="UP001341840">
    <property type="component" value="Unassembled WGS sequence"/>
</dbReference>
<proteinExistence type="predicted"/>
<keyword evidence="3" id="KW-1185">Reference proteome</keyword>